<evidence type="ECO:0000313" key="3">
    <source>
        <dbReference type="Proteomes" id="UP001269400"/>
    </source>
</evidence>
<dbReference type="InterPro" id="IPR011993">
    <property type="entry name" value="PH-like_dom_sf"/>
</dbReference>
<dbReference type="EMBL" id="JAPTGD010000002">
    <property type="protein sequence ID" value="MDU9694046.1"/>
    <property type="molecule type" value="Genomic_DNA"/>
</dbReference>
<dbReference type="AlphaFoldDB" id="A0AAX6NE82"/>
<evidence type="ECO:0000259" key="1">
    <source>
        <dbReference type="Pfam" id="PF02893"/>
    </source>
</evidence>
<evidence type="ECO:0000313" key="2">
    <source>
        <dbReference type="EMBL" id="MDU9694046.1"/>
    </source>
</evidence>
<dbReference type="Gene3D" id="2.30.29.30">
    <property type="entry name" value="Pleckstrin-homology domain (PH domain)/Phosphotyrosine-binding domain (PTB)"/>
    <property type="match status" value="1"/>
</dbReference>
<reference evidence="2" key="2">
    <citation type="submission" date="2022-12" db="EMBL/GenBank/DDBJ databases">
        <authorList>
            <person name="Dechsakulwatana C."/>
            <person name="Rungsihiranrut A."/>
            <person name="Muangchinda C."/>
            <person name="Ningthoujam R."/>
            <person name="Klankeo P."/>
            <person name="Pinyakong O."/>
        </authorList>
    </citation>
    <scope>NUCLEOTIDE SEQUENCE</scope>
    <source>
        <strain evidence="2">TL01-2</strain>
    </source>
</reference>
<comment type="caution">
    <text evidence="2">The sequence shown here is derived from an EMBL/GenBank/DDBJ whole genome shotgun (WGS) entry which is preliminary data.</text>
</comment>
<gene>
    <name evidence="2" type="ORF">O0Q50_22960</name>
</gene>
<feature type="domain" description="GRAM" evidence="1">
    <location>
        <begin position="10"/>
        <end position="123"/>
    </location>
</feature>
<sequence>MSLKERAVKEFQEKIDSGEEIKESILTYYECESGLSGLVGVPNGNPVPVRGVLAYTNKSLLFYGEIFTKLPVVLHIPFKEINEIKTGKQILTIFKSSLTMVVVHNDREIFSTRGNKEEFISLKTFFENATEEMFITK</sequence>
<reference evidence="2" key="1">
    <citation type="journal article" date="2022" name="J Environ Chem Eng">
        <title>Biodegradation of petroleum oil using a constructed nonpathogenic and heavy metal-tolerant bacterial consortium isolated from marine sponges.</title>
        <authorList>
            <person name="Dechsakulwatana C."/>
            <person name="Rungsihiranrut A."/>
            <person name="Muangchinda C."/>
            <person name="Ningthoujam R."/>
            <person name="Klankeo P."/>
            <person name="Pinyakong O."/>
        </authorList>
    </citation>
    <scope>NUCLEOTIDE SEQUENCE</scope>
    <source>
        <strain evidence="2">TL01-2</strain>
    </source>
</reference>
<dbReference type="Pfam" id="PF02893">
    <property type="entry name" value="GRAM"/>
    <property type="match status" value="1"/>
</dbReference>
<dbReference type="InterPro" id="IPR004182">
    <property type="entry name" value="GRAM"/>
</dbReference>
<proteinExistence type="predicted"/>
<dbReference type="Proteomes" id="UP001269400">
    <property type="component" value="Unassembled WGS sequence"/>
</dbReference>
<organism evidence="2 3">
    <name type="scientific">Priestia aryabhattai</name>
    <name type="common">Bacillus aryabhattai</name>
    <dbReference type="NCBI Taxonomy" id="412384"/>
    <lineage>
        <taxon>Bacteria</taxon>
        <taxon>Bacillati</taxon>
        <taxon>Bacillota</taxon>
        <taxon>Bacilli</taxon>
        <taxon>Bacillales</taxon>
        <taxon>Bacillaceae</taxon>
        <taxon>Priestia</taxon>
    </lineage>
</organism>
<dbReference type="RefSeq" id="WP_316911262.1">
    <property type="nucleotide sequence ID" value="NZ_JAPTGD010000002.1"/>
</dbReference>
<name>A0AAX6NE82_PRIAR</name>
<accession>A0AAX6NE82</accession>
<protein>
    <submittedName>
        <fullName evidence="2">GRAM domain-containing protein</fullName>
    </submittedName>
</protein>